<dbReference type="Proteomes" id="UP000823388">
    <property type="component" value="Chromosome 3K"/>
</dbReference>
<sequence>MATRAEHRAVVAAVLLLLAAAAQPAAAAAVGAGAGSAADGRSSGAAATGGARVPPAVRVRCTRVHVVKTGETCASVARAAGLTVGQFMLLNPNLTCAAMHHGQWVCNRGSAIGG</sequence>
<protein>
    <recommendedName>
        <fullName evidence="4">LysM domain-containing protein</fullName>
    </recommendedName>
</protein>
<dbReference type="PROSITE" id="PS51782">
    <property type="entry name" value="LYSM"/>
    <property type="match status" value="1"/>
</dbReference>
<evidence type="ECO:0000313" key="6">
    <source>
        <dbReference type="Proteomes" id="UP000823388"/>
    </source>
</evidence>
<dbReference type="CDD" id="cd00118">
    <property type="entry name" value="LysM"/>
    <property type="match status" value="1"/>
</dbReference>
<feature type="chain" id="PRO_5035884459" description="LysM domain-containing protein" evidence="3">
    <location>
        <begin position="28"/>
        <end position="114"/>
    </location>
</feature>
<dbReference type="PANTHER" id="PTHR34997">
    <property type="entry name" value="AM15"/>
    <property type="match status" value="1"/>
</dbReference>
<name>A0A8T0UWK1_PANVG</name>
<dbReference type="SMART" id="SM00257">
    <property type="entry name" value="LysM"/>
    <property type="match status" value="1"/>
</dbReference>
<evidence type="ECO:0000256" key="1">
    <source>
        <dbReference type="ARBA" id="ARBA00022669"/>
    </source>
</evidence>
<dbReference type="PANTHER" id="PTHR34997:SF1">
    <property type="entry name" value="PEPTIDOGLYCAN-BINDING LYSIN DOMAIN"/>
    <property type="match status" value="1"/>
</dbReference>
<dbReference type="AlphaFoldDB" id="A0A8T0UWK1"/>
<keyword evidence="2" id="KW-0843">Virulence</keyword>
<proteinExistence type="predicted"/>
<dbReference type="EMBL" id="CM029041">
    <property type="protein sequence ID" value="KAG2626538.1"/>
    <property type="molecule type" value="Genomic_DNA"/>
</dbReference>
<evidence type="ECO:0000313" key="5">
    <source>
        <dbReference type="EMBL" id="KAG2626538.1"/>
    </source>
</evidence>
<comment type="caution">
    <text evidence="5">The sequence shown here is derived from an EMBL/GenBank/DDBJ whole genome shotgun (WGS) entry which is preliminary data.</text>
</comment>
<dbReference type="InterPro" id="IPR052210">
    <property type="entry name" value="LysM1-like"/>
</dbReference>
<organism evidence="5 6">
    <name type="scientific">Panicum virgatum</name>
    <name type="common">Blackwell switchgrass</name>
    <dbReference type="NCBI Taxonomy" id="38727"/>
    <lineage>
        <taxon>Eukaryota</taxon>
        <taxon>Viridiplantae</taxon>
        <taxon>Streptophyta</taxon>
        <taxon>Embryophyta</taxon>
        <taxon>Tracheophyta</taxon>
        <taxon>Spermatophyta</taxon>
        <taxon>Magnoliopsida</taxon>
        <taxon>Liliopsida</taxon>
        <taxon>Poales</taxon>
        <taxon>Poaceae</taxon>
        <taxon>PACMAD clade</taxon>
        <taxon>Panicoideae</taxon>
        <taxon>Panicodae</taxon>
        <taxon>Paniceae</taxon>
        <taxon>Panicinae</taxon>
        <taxon>Panicum</taxon>
        <taxon>Panicum sect. Hiantes</taxon>
    </lineage>
</organism>
<evidence type="ECO:0000256" key="2">
    <source>
        <dbReference type="ARBA" id="ARBA00023026"/>
    </source>
</evidence>
<feature type="signal peptide" evidence="3">
    <location>
        <begin position="1"/>
        <end position="27"/>
    </location>
</feature>
<dbReference type="InterPro" id="IPR036779">
    <property type="entry name" value="LysM_dom_sf"/>
</dbReference>
<dbReference type="GO" id="GO:0008061">
    <property type="term" value="F:chitin binding"/>
    <property type="evidence" value="ECO:0007669"/>
    <property type="project" value="UniProtKB-KW"/>
</dbReference>
<dbReference type="Pfam" id="PF01476">
    <property type="entry name" value="LysM"/>
    <property type="match status" value="1"/>
</dbReference>
<keyword evidence="6" id="KW-1185">Reference proteome</keyword>
<gene>
    <name evidence="5" type="ORF">PVAP13_3KG367300</name>
</gene>
<keyword evidence="1" id="KW-0147">Chitin-binding</keyword>
<dbReference type="SUPFAM" id="SSF54106">
    <property type="entry name" value="LysM domain"/>
    <property type="match status" value="1"/>
</dbReference>
<feature type="domain" description="LysM" evidence="4">
    <location>
        <begin position="63"/>
        <end position="107"/>
    </location>
</feature>
<reference evidence="5" key="1">
    <citation type="submission" date="2020-05" db="EMBL/GenBank/DDBJ databases">
        <title>WGS assembly of Panicum virgatum.</title>
        <authorList>
            <person name="Lovell J.T."/>
            <person name="Jenkins J."/>
            <person name="Shu S."/>
            <person name="Juenger T.E."/>
            <person name="Schmutz J."/>
        </authorList>
    </citation>
    <scope>NUCLEOTIDE SEQUENCE</scope>
    <source>
        <strain evidence="5">AP13</strain>
    </source>
</reference>
<accession>A0A8T0UWK1</accession>
<dbReference type="InterPro" id="IPR018392">
    <property type="entry name" value="LysM"/>
</dbReference>
<evidence type="ECO:0000259" key="4">
    <source>
        <dbReference type="PROSITE" id="PS51782"/>
    </source>
</evidence>
<evidence type="ECO:0000256" key="3">
    <source>
        <dbReference type="SAM" id="SignalP"/>
    </source>
</evidence>
<keyword evidence="3" id="KW-0732">Signal</keyword>
<dbReference type="Gene3D" id="3.10.350.10">
    <property type="entry name" value="LysM domain"/>
    <property type="match status" value="1"/>
</dbReference>